<dbReference type="InterPro" id="IPR029006">
    <property type="entry name" value="ADF-H/Gelsolin-like_dom_sf"/>
</dbReference>
<evidence type="ECO:0000313" key="9">
    <source>
        <dbReference type="EMBL" id="PKA49474.1"/>
    </source>
</evidence>
<keyword evidence="4" id="KW-0677">Repeat</keyword>
<dbReference type="Proteomes" id="UP000236161">
    <property type="component" value="Unassembled WGS sequence"/>
</dbReference>
<keyword evidence="3" id="KW-0117">Actin capping</keyword>
<evidence type="ECO:0000256" key="7">
    <source>
        <dbReference type="SAM" id="MobiDB-lite"/>
    </source>
</evidence>
<dbReference type="CDD" id="cd11290">
    <property type="entry name" value="gelsolin_S1_like"/>
    <property type="match status" value="1"/>
</dbReference>
<dbReference type="OrthoDB" id="6375767at2759"/>
<dbReference type="FunFam" id="3.40.20.10:FF:000028">
    <property type="entry name" value="Villin-like 1"/>
    <property type="match status" value="1"/>
</dbReference>
<evidence type="ECO:0000256" key="2">
    <source>
        <dbReference type="ARBA" id="ARBA00008418"/>
    </source>
</evidence>
<dbReference type="GO" id="GO:0051693">
    <property type="term" value="P:actin filament capping"/>
    <property type="evidence" value="ECO:0007669"/>
    <property type="project" value="UniProtKB-KW"/>
</dbReference>
<dbReference type="PANTHER" id="PTHR11977:SF138">
    <property type="entry name" value="VILLIN-4"/>
    <property type="match status" value="1"/>
</dbReference>
<dbReference type="CDD" id="cd11292">
    <property type="entry name" value="gelsolin_S3_like"/>
    <property type="match status" value="1"/>
</dbReference>
<dbReference type="SMART" id="SM00153">
    <property type="entry name" value="VHP"/>
    <property type="match status" value="1"/>
</dbReference>
<dbReference type="Gene3D" id="1.10.950.10">
    <property type="entry name" value="Villin headpiece domain"/>
    <property type="match status" value="1"/>
</dbReference>
<dbReference type="Gene3D" id="3.40.20.10">
    <property type="entry name" value="Severin"/>
    <property type="match status" value="6"/>
</dbReference>
<dbReference type="AlphaFoldDB" id="A0A2I0A1S5"/>
<dbReference type="SUPFAM" id="SSF82754">
    <property type="entry name" value="C-terminal, gelsolin-like domain of Sec23/24"/>
    <property type="match status" value="1"/>
</dbReference>
<keyword evidence="6" id="KW-0963">Cytoplasm</keyword>
<dbReference type="GO" id="GO:0051015">
    <property type="term" value="F:actin filament binding"/>
    <property type="evidence" value="ECO:0007669"/>
    <property type="project" value="InterPro"/>
</dbReference>
<dbReference type="SUPFAM" id="SSF47050">
    <property type="entry name" value="VHP, Villin headpiece domain"/>
    <property type="match status" value="1"/>
</dbReference>
<accession>A0A2I0A1S5</accession>
<dbReference type="InterPro" id="IPR003128">
    <property type="entry name" value="Villin_headpiece"/>
</dbReference>
<keyword evidence="6" id="KW-0206">Cytoskeleton</keyword>
<dbReference type="InterPro" id="IPR007123">
    <property type="entry name" value="Gelsolin-like_dom"/>
</dbReference>
<proteinExistence type="inferred from homology"/>
<dbReference type="PRINTS" id="PR00597">
    <property type="entry name" value="GELSOLIN"/>
</dbReference>
<dbReference type="GO" id="GO:0005856">
    <property type="term" value="C:cytoskeleton"/>
    <property type="evidence" value="ECO:0007669"/>
    <property type="project" value="UniProtKB-SubCell"/>
</dbReference>
<comment type="similarity">
    <text evidence="2">Belongs to the villin/gelsolin family.</text>
</comment>
<dbReference type="SUPFAM" id="SSF55753">
    <property type="entry name" value="Actin depolymerizing proteins"/>
    <property type="match status" value="5"/>
</dbReference>
<dbReference type="PANTHER" id="PTHR11977">
    <property type="entry name" value="VILLIN"/>
    <property type="match status" value="1"/>
</dbReference>
<dbReference type="InterPro" id="IPR036886">
    <property type="entry name" value="Villin_headpiece_dom_sf"/>
</dbReference>
<feature type="compositionally biased region" description="Basic residues" evidence="7">
    <location>
        <begin position="866"/>
        <end position="875"/>
    </location>
</feature>
<evidence type="ECO:0000256" key="1">
    <source>
        <dbReference type="ARBA" id="ARBA00004245"/>
    </source>
</evidence>
<dbReference type="InterPro" id="IPR007122">
    <property type="entry name" value="Villin/Gelsolin"/>
</dbReference>
<evidence type="ECO:0000256" key="5">
    <source>
        <dbReference type="ARBA" id="ARBA00023203"/>
    </source>
</evidence>
<dbReference type="GO" id="GO:0051014">
    <property type="term" value="P:actin filament severing"/>
    <property type="evidence" value="ECO:0007669"/>
    <property type="project" value="TreeGrafter"/>
</dbReference>
<organism evidence="9 10">
    <name type="scientific">Apostasia shenzhenica</name>
    <dbReference type="NCBI Taxonomy" id="1088818"/>
    <lineage>
        <taxon>Eukaryota</taxon>
        <taxon>Viridiplantae</taxon>
        <taxon>Streptophyta</taxon>
        <taxon>Embryophyta</taxon>
        <taxon>Tracheophyta</taxon>
        <taxon>Spermatophyta</taxon>
        <taxon>Magnoliopsida</taxon>
        <taxon>Liliopsida</taxon>
        <taxon>Asparagales</taxon>
        <taxon>Orchidaceae</taxon>
        <taxon>Apostasioideae</taxon>
        <taxon>Apostasia</taxon>
    </lineage>
</organism>
<keyword evidence="10" id="KW-1185">Reference proteome</keyword>
<dbReference type="CDD" id="cd11289">
    <property type="entry name" value="gelsolin_S2_like"/>
    <property type="match status" value="1"/>
</dbReference>
<feature type="region of interest" description="Disordered" evidence="7">
    <location>
        <begin position="863"/>
        <end position="896"/>
    </location>
</feature>
<evidence type="ECO:0000259" key="8">
    <source>
        <dbReference type="PROSITE" id="PS51089"/>
    </source>
</evidence>
<evidence type="ECO:0000313" key="10">
    <source>
        <dbReference type="Proteomes" id="UP000236161"/>
    </source>
</evidence>
<dbReference type="EMBL" id="KZ452038">
    <property type="protein sequence ID" value="PKA49474.1"/>
    <property type="molecule type" value="Genomic_DNA"/>
</dbReference>
<gene>
    <name evidence="9" type="primary">VLN4</name>
    <name evidence="9" type="ORF">AXF42_Ash016663</name>
</gene>
<dbReference type="InterPro" id="IPR036180">
    <property type="entry name" value="Gelsolin-like_dom_sf"/>
</dbReference>
<protein>
    <submittedName>
        <fullName evidence="9">Villin-4</fullName>
    </submittedName>
</protein>
<dbReference type="GO" id="GO:0007015">
    <property type="term" value="P:actin filament organization"/>
    <property type="evidence" value="ECO:0007669"/>
    <property type="project" value="UniProtKB-ARBA"/>
</dbReference>
<dbReference type="SMART" id="SM00262">
    <property type="entry name" value="GEL"/>
    <property type="match status" value="6"/>
</dbReference>
<name>A0A2I0A1S5_9ASPA</name>
<evidence type="ECO:0000256" key="3">
    <source>
        <dbReference type="ARBA" id="ARBA00022467"/>
    </source>
</evidence>
<reference evidence="9 10" key="1">
    <citation type="journal article" date="2017" name="Nature">
        <title>The Apostasia genome and the evolution of orchids.</title>
        <authorList>
            <person name="Zhang G.Q."/>
            <person name="Liu K.W."/>
            <person name="Li Z."/>
            <person name="Lohaus R."/>
            <person name="Hsiao Y.Y."/>
            <person name="Niu S.C."/>
            <person name="Wang J.Y."/>
            <person name="Lin Y.C."/>
            <person name="Xu Q."/>
            <person name="Chen L.J."/>
            <person name="Yoshida K."/>
            <person name="Fujiwara S."/>
            <person name="Wang Z.W."/>
            <person name="Zhang Y.Q."/>
            <person name="Mitsuda N."/>
            <person name="Wang M."/>
            <person name="Liu G.H."/>
            <person name="Pecoraro L."/>
            <person name="Huang H.X."/>
            <person name="Xiao X.J."/>
            <person name="Lin M."/>
            <person name="Wu X.Y."/>
            <person name="Wu W.L."/>
            <person name="Chen Y.Y."/>
            <person name="Chang S.B."/>
            <person name="Sakamoto S."/>
            <person name="Ohme-Takagi M."/>
            <person name="Yagi M."/>
            <person name="Zeng S.J."/>
            <person name="Shen C.Y."/>
            <person name="Yeh C.M."/>
            <person name="Luo Y.B."/>
            <person name="Tsai W.C."/>
            <person name="Van de Peer Y."/>
            <person name="Liu Z.J."/>
        </authorList>
    </citation>
    <scope>NUCLEOTIDE SEQUENCE [LARGE SCALE GENOMIC DNA]</scope>
    <source>
        <strain evidence="10">cv. Shenzhen</strain>
        <tissue evidence="9">Stem</tissue>
    </source>
</reference>
<dbReference type="FunFam" id="3.40.20.10:FF:000002">
    <property type="entry name" value="Gelsolin"/>
    <property type="match status" value="1"/>
</dbReference>
<evidence type="ECO:0000256" key="4">
    <source>
        <dbReference type="ARBA" id="ARBA00022737"/>
    </source>
</evidence>
<dbReference type="STRING" id="1088818.A0A2I0A1S5"/>
<comment type="subcellular location">
    <subcellularLocation>
        <location evidence="1">Cytoplasm</location>
        <location evidence="1">Cytoskeleton</location>
    </subcellularLocation>
</comment>
<dbReference type="PROSITE" id="PS51089">
    <property type="entry name" value="HP"/>
    <property type="match status" value="1"/>
</dbReference>
<evidence type="ECO:0000256" key="6">
    <source>
        <dbReference type="ARBA" id="ARBA00023212"/>
    </source>
</evidence>
<dbReference type="CDD" id="cd11293">
    <property type="entry name" value="gelsolin_S4_like"/>
    <property type="match status" value="1"/>
</dbReference>
<keyword evidence="5" id="KW-0009">Actin-binding</keyword>
<dbReference type="Pfam" id="PF02209">
    <property type="entry name" value="VHP"/>
    <property type="match status" value="1"/>
</dbReference>
<dbReference type="Pfam" id="PF00626">
    <property type="entry name" value="Gelsolin"/>
    <property type="match status" value="5"/>
</dbReference>
<feature type="domain" description="HP" evidence="8">
    <location>
        <begin position="1023"/>
        <end position="1088"/>
    </location>
</feature>
<sequence length="1088" mass="120555">MATSSMRDLDHAFQGAGQKAGLEIWRIENFNPVSVPKSLYGKFFTGDVYIILKTTATKGGALRHDIHYWLGKDASQDESGTAAIKTVELDAVLGRRAVQYREVQGNETEKFLSYFKPCIIPQKGGVASGFWQSQVNENEHETSLYVCHGQHVVYVKEVPFARSSLNHDDVFILDAKSKIFQFNGSNSSIQERAKALEVVQFLKDTYHDGKCEVAAVEDGRLMADADAGEFWALFGGFAPLPKRAISEDGTSEQALKTKLLCLEKGKPATVDIDPLTKELLESNKCYILDCGIEVFVWIGKNTPLDDRKSAGAVAEEIVRGRDKAHVVRSTEGFETVMFRSKFDVWPETCKAAVAEEGHGKVAALLKLQGLDIKGLMKSEPVVEDPDPFIDCTGSLQSFNQQPCRAAGRADDDSNDVKLFSKSMRISAIVGGIYVGCDSSIVYLLLGRDQGGASTSTFDLTSILDSETVKDDAVSAECELFDTILSIDDFDSHMDITLAITPPLQSWVVTDGVQIILYPVITVTTFYGYRMVWCVNGQEKTLLSSSDQAKLYTGDCYIFQYAYPGDNCEEYLIGTWFGKKSIEEDRAAAISIASKMVLSYKSQAVQTRVYEGNEPLQFCVIFQSFIVLKGGLSSGYKKFVEEKNVIDDTYTENGTALFRVQGSGPDNMQAIQVDAVATSLNSSCCFILHNGDTLYTWSGSLTTSQDQDLLERQLDLIKYTFNFQSLISTVHLLLAILNLGATPYVVCQTCSTNHKKMVQKLNSFGICLVVKESTPIKNSPGNLKLIPTYLVAPFQEVKEVFNFTQDDLMTEDIFILNCHSDIFIWVGQQVDNKRKSDALNIGEMHGNSYQRKLALVKHGATPILDKSKRRVPRHSGRSLLPDKSERPRSASFSPDRVRLRGRSPAFNALAATFENPNARNLSTPPPAVNKLYPKSSLSDTKLAPRSATIAALTASFESTKESMTPKLSRDEFQPLKYNNLFVFEVSFAVNRVKQETAENGSSPLGGGVDNLIIQDDTKELQPEDEGLQTFPYEGLITSSTDPVAGIDVTKREAYLSSAEFKEKFNMPKSAFYKLPKWKQNKLKMAVHLF</sequence>